<proteinExistence type="predicted"/>
<feature type="region of interest" description="Disordered" evidence="5">
    <location>
        <begin position="1"/>
        <end position="24"/>
    </location>
</feature>
<organism evidence="8 9">
    <name type="scientific">Coprinopsis marcescibilis</name>
    <name type="common">Agaric fungus</name>
    <name type="synonym">Psathyrella marcescibilis</name>
    <dbReference type="NCBI Taxonomy" id="230819"/>
    <lineage>
        <taxon>Eukaryota</taxon>
        <taxon>Fungi</taxon>
        <taxon>Dikarya</taxon>
        <taxon>Basidiomycota</taxon>
        <taxon>Agaricomycotina</taxon>
        <taxon>Agaricomycetes</taxon>
        <taxon>Agaricomycetidae</taxon>
        <taxon>Agaricales</taxon>
        <taxon>Agaricineae</taxon>
        <taxon>Psathyrellaceae</taxon>
        <taxon>Coprinopsis</taxon>
    </lineage>
</organism>
<dbReference type="InterPro" id="IPR036259">
    <property type="entry name" value="MFS_trans_sf"/>
</dbReference>
<feature type="transmembrane region" description="Helical" evidence="6">
    <location>
        <begin position="68"/>
        <end position="89"/>
    </location>
</feature>
<dbReference type="Proteomes" id="UP000307440">
    <property type="component" value="Unassembled WGS sequence"/>
</dbReference>
<feature type="transmembrane region" description="Helical" evidence="6">
    <location>
        <begin position="483"/>
        <end position="501"/>
    </location>
</feature>
<dbReference type="EMBL" id="ML210210">
    <property type="protein sequence ID" value="TFK23895.1"/>
    <property type="molecule type" value="Genomic_DNA"/>
</dbReference>
<evidence type="ECO:0000256" key="1">
    <source>
        <dbReference type="ARBA" id="ARBA00004141"/>
    </source>
</evidence>
<dbReference type="OrthoDB" id="6770063at2759"/>
<keyword evidence="2 6" id="KW-0812">Transmembrane</keyword>
<keyword evidence="4 6" id="KW-0472">Membrane</keyword>
<dbReference type="SUPFAM" id="SSF103473">
    <property type="entry name" value="MFS general substrate transporter"/>
    <property type="match status" value="1"/>
</dbReference>
<evidence type="ECO:0000313" key="8">
    <source>
        <dbReference type="EMBL" id="TFK23895.1"/>
    </source>
</evidence>
<evidence type="ECO:0000259" key="7">
    <source>
        <dbReference type="PROSITE" id="PS50850"/>
    </source>
</evidence>
<dbReference type="PANTHER" id="PTHR23502">
    <property type="entry name" value="MAJOR FACILITATOR SUPERFAMILY"/>
    <property type="match status" value="1"/>
</dbReference>
<feature type="transmembrane region" description="Helical" evidence="6">
    <location>
        <begin position="223"/>
        <end position="245"/>
    </location>
</feature>
<dbReference type="InterPro" id="IPR011701">
    <property type="entry name" value="MFS"/>
</dbReference>
<sequence>MSNHSGTVSSAHSTSSIRNSSTHDSLEELAEVFQTEEPEENEENIVWVDWEGPKDPENPRHWTYRKKWSATIIVSLFTFISPVSSSMIAPASPNVAAQFGITSSMLIAMTTSVFILGYAVGPLFLAPLSEIFGRTRVLQLANLFYLAWNIGCSFSQNKNQLIFFRLLSGLGGSAPLAVGGGVLGDMFVPEERGRAIAVFSLAPLLGPVVGPVCGGWIAERSTWRWVFWSTSIVDVFIQASGLIWLKETFAPYLLNRKATHLQKAQDAEKGETRRYISIYDRGNARSWKKIFAHALSRPFLLFRYEFIVQLLGVYMAFIYGIFYLFLTTLAEIFRIVYLQPPGIAGLNYIALGVGMFLAAQTNARAMDKIYVHLKHKHGGKGQPEFRLPSMVIGTILLPIGLLITGWCSEKHAHWIGTDIGIACVGAGLVLNFQSIQTYVVDAFTLYAASALAAVSCLRSLAGFGFPLFAPAMYHKLGYGVSDTILAAVAIVIGCPAPWLFWKYGKRIRESSKYGRKAAGIANGAGRNLGSPVAGKG</sequence>
<dbReference type="Pfam" id="PF07690">
    <property type="entry name" value="MFS_1"/>
    <property type="match status" value="1"/>
</dbReference>
<dbReference type="GO" id="GO:0022857">
    <property type="term" value="F:transmembrane transporter activity"/>
    <property type="evidence" value="ECO:0007669"/>
    <property type="project" value="InterPro"/>
</dbReference>
<evidence type="ECO:0000256" key="5">
    <source>
        <dbReference type="SAM" id="MobiDB-lite"/>
    </source>
</evidence>
<reference evidence="8 9" key="1">
    <citation type="journal article" date="2019" name="Nat. Ecol. Evol.">
        <title>Megaphylogeny resolves global patterns of mushroom evolution.</title>
        <authorList>
            <person name="Varga T."/>
            <person name="Krizsan K."/>
            <person name="Foldi C."/>
            <person name="Dima B."/>
            <person name="Sanchez-Garcia M."/>
            <person name="Sanchez-Ramirez S."/>
            <person name="Szollosi G.J."/>
            <person name="Szarkandi J.G."/>
            <person name="Papp V."/>
            <person name="Albert L."/>
            <person name="Andreopoulos W."/>
            <person name="Angelini C."/>
            <person name="Antonin V."/>
            <person name="Barry K.W."/>
            <person name="Bougher N.L."/>
            <person name="Buchanan P."/>
            <person name="Buyck B."/>
            <person name="Bense V."/>
            <person name="Catcheside P."/>
            <person name="Chovatia M."/>
            <person name="Cooper J."/>
            <person name="Damon W."/>
            <person name="Desjardin D."/>
            <person name="Finy P."/>
            <person name="Geml J."/>
            <person name="Haridas S."/>
            <person name="Hughes K."/>
            <person name="Justo A."/>
            <person name="Karasinski D."/>
            <person name="Kautmanova I."/>
            <person name="Kiss B."/>
            <person name="Kocsube S."/>
            <person name="Kotiranta H."/>
            <person name="LaButti K.M."/>
            <person name="Lechner B.E."/>
            <person name="Liimatainen K."/>
            <person name="Lipzen A."/>
            <person name="Lukacs Z."/>
            <person name="Mihaltcheva S."/>
            <person name="Morgado L.N."/>
            <person name="Niskanen T."/>
            <person name="Noordeloos M.E."/>
            <person name="Ohm R.A."/>
            <person name="Ortiz-Santana B."/>
            <person name="Ovrebo C."/>
            <person name="Racz N."/>
            <person name="Riley R."/>
            <person name="Savchenko A."/>
            <person name="Shiryaev A."/>
            <person name="Soop K."/>
            <person name="Spirin V."/>
            <person name="Szebenyi C."/>
            <person name="Tomsovsky M."/>
            <person name="Tulloss R.E."/>
            <person name="Uehling J."/>
            <person name="Grigoriev I.V."/>
            <person name="Vagvolgyi C."/>
            <person name="Papp T."/>
            <person name="Martin F.M."/>
            <person name="Miettinen O."/>
            <person name="Hibbett D.S."/>
            <person name="Nagy L.G."/>
        </authorList>
    </citation>
    <scope>NUCLEOTIDE SEQUENCE [LARGE SCALE GENOMIC DNA]</scope>
    <source>
        <strain evidence="8 9">CBS 121175</strain>
    </source>
</reference>
<evidence type="ECO:0000256" key="6">
    <source>
        <dbReference type="SAM" id="Phobius"/>
    </source>
</evidence>
<keyword evidence="3 6" id="KW-1133">Transmembrane helix</keyword>
<feature type="transmembrane region" description="Helical" evidence="6">
    <location>
        <begin position="162"/>
        <end position="183"/>
    </location>
</feature>
<evidence type="ECO:0000256" key="2">
    <source>
        <dbReference type="ARBA" id="ARBA00022692"/>
    </source>
</evidence>
<feature type="transmembrane region" description="Helical" evidence="6">
    <location>
        <begin position="101"/>
        <end position="125"/>
    </location>
</feature>
<feature type="transmembrane region" description="Helical" evidence="6">
    <location>
        <begin position="306"/>
        <end position="326"/>
    </location>
</feature>
<gene>
    <name evidence="8" type="ORF">FA15DRAFT_593405</name>
</gene>
<dbReference type="Gene3D" id="1.20.1250.20">
    <property type="entry name" value="MFS general substrate transporter like domains"/>
    <property type="match status" value="1"/>
</dbReference>
<dbReference type="GO" id="GO:0016020">
    <property type="term" value="C:membrane"/>
    <property type="evidence" value="ECO:0007669"/>
    <property type="project" value="UniProtKB-SubCell"/>
</dbReference>
<accession>A0A5C3KUK3</accession>
<feature type="transmembrane region" description="Helical" evidence="6">
    <location>
        <begin position="387"/>
        <end position="406"/>
    </location>
</feature>
<protein>
    <submittedName>
        <fullName evidence="8">MFS polyamine transporter</fullName>
    </submittedName>
</protein>
<feature type="transmembrane region" description="Helical" evidence="6">
    <location>
        <begin position="195"/>
        <end position="217"/>
    </location>
</feature>
<dbReference type="AlphaFoldDB" id="A0A5C3KUK3"/>
<keyword evidence="9" id="KW-1185">Reference proteome</keyword>
<feature type="transmembrane region" description="Helical" evidence="6">
    <location>
        <begin position="346"/>
        <end position="366"/>
    </location>
</feature>
<dbReference type="PROSITE" id="PS50850">
    <property type="entry name" value="MFS"/>
    <property type="match status" value="1"/>
</dbReference>
<evidence type="ECO:0000256" key="3">
    <source>
        <dbReference type="ARBA" id="ARBA00022989"/>
    </source>
</evidence>
<dbReference type="FunFam" id="1.20.1250.20:FF:000011">
    <property type="entry name" value="MFS multidrug transporter, putative"/>
    <property type="match status" value="1"/>
</dbReference>
<evidence type="ECO:0000256" key="4">
    <source>
        <dbReference type="ARBA" id="ARBA00023136"/>
    </source>
</evidence>
<feature type="domain" description="Major facilitator superfamily (MFS) profile" evidence="7">
    <location>
        <begin position="70"/>
        <end position="505"/>
    </location>
</feature>
<name>A0A5C3KUK3_COPMA</name>
<dbReference type="CDD" id="cd17323">
    <property type="entry name" value="MFS_Tpo1_MDR_like"/>
    <property type="match status" value="1"/>
</dbReference>
<feature type="compositionally biased region" description="Low complexity" evidence="5">
    <location>
        <begin position="1"/>
        <end position="16"/>
    </location>
</feature>
<feature type="transmembrane region" description="Helical" evidence="6">
    <location>
        <begin position="443"/>
        <end position="463"/>
    </location>
</feature>
<dbReference type="PANTHER" id="PTHR23502:SF60">
    <property type="entry name" value="MAJOR FACILITATOR SUPERFAMILY (MFS) PROFILE DOMAIN-CONTAINING PROTEIN-RELATED"/>
    <property type="match status" value="1"/>
</dbReference>
<comment type="subcellular location">
    <subcellularLocation>
        <location evidence="1">Membrane</location>
        <topology evidence="1">Multi-pass membrane protein</topology>
    </subcellularLocation>
</comment>
<evidence type="ECO:0000313" key="9">
    <source>
        <dbReference type="Proteomes" id="UP000307440"/>
    </source>
</evidence>
<dbReference type="InterPro" id="IPR020846">
    <property type="entry name" value="MFS_dom"/>
</dbReference>
<dbReference type="STRING" id="230819.A0A5C3KUK3"/>